<dbReference type="Gene3D" id="2.20.230.10">
    <property type="entry name" value="Resuscitation-promoting factor rpfb"/>
    <property type="match status" value="1"/>
</dbReference>
<dbReference type="InterPro" id="IPR036908">
    <property type="entry name" value="RlpA-like_sf"/>
</dbReference>
<feature type="signal peptide" evidence="2">
    <location>
        <begin position="1"/>
        <end position="20"/>
    </location>
</feature>
<feature type="domain" description="G5" evidence="3">
    <location>
        <begin position="143"/>
        <end position="222"/>
    </location>
</feature>
<dbReference type="InterPro" id="IPR011098">
    <property type="entry name" value="G5_dom"/>
</dbReference>
<dbReference type="PANTHER" id="PTHR39160:SF4">
    <property type="entry name" value="RESUSCITATION-PROMOTING FACTOR RPFB"/>
    <property type="match status" value="1"/>
</dbReference>
<keyword evidence="1 2" id="KW-0732">Signal</keyword>
<sequence>MRKLSGKSISILAAVAAVTAAGSGTAISLHKTVSVKVDGQSQEVSGFFTGSLQELLQKQGIQVSAQDLVQPGLKTPVTEGMSIVIKHARKVLLKDGNNEPKQLVTTADSVAEVLKQAGIELADQDRVNVELKSTPIEGQTIAITRREIQVAVTEEKIPFQTERQPNQDIFKGQEKVLTHGVEGLAKVTTRIILENGVEVDRKVEREVVKEPEKNVVAYGTKPVIVASRSGGSFTSAKKMVMSATAYAAGGRTATGRPAQFGVAAVDPSVIPLGTKLYIEGYGYAIAADTGGAIKGMKIDLVFNTQAECLQFGRRQVVVHIVE</sequence>
<dbReference type="RefSeq" id="WP_380025818.1">
    <property type="nucleotide sequence ID" value="NZ_JBHSHC010000093.1"/>
</dbReference>
<dbReference type="Pfam" id="PF03990">
    <property type="entry name" value="DUF348"/>
    <property type="match status" value="2"/>
</dbReference>
<dbReference type="CDD" id="cd22786">
    <property type="entry name" value="DPBB_YuiC-like"/>
    <property type="match status" value="1"/>
</dbReference>
<dbReference type="InterPro" id="IPR007137">
    <property type="entry name" value="DUF348"/>
</dbReference>
<organism evidence="4 5">
    <name type="scientific">Effusibacillus consociatus</name>
    <dbReference type="NCBI Taxonomy" id="1117041"/>
    <lineage>
        <taxon>Bacteria</taxon>
        <taxon>Bacillati</taxon>
        <taxon>Bacillota</taxon>
        <taxon>Bacilli</taxon>
        <taxon>Bacillales</taxon>
        <taxon>Alicyclobacillaceae</taxon>
        <taxon>Effusibacillus</taxon>
    </lineage>
</organism>
<dbReference type="Proteomes" id="UP001596002">
    <property type="component" value="Unassembled WGS sequence"/>
</dbReference>
<evidence type="ECO:0000313" key="5">
    <source>
        <dbReference type="Proteomes" id="UP001596002"/>
    </source>
</evidence>
<reference evidence="5" key="1">
    <citation type="journal article" date="2019" name="Int. J. Syst. Evol. Microbiol.">
        <title>The Global Catalogue of Microorganisms (GCM) 10K type strain sequencing project: providing services to taxonomists for standard genome sequencing and annotation.</title>
        <authorList>
            <consortium name="The Broad Institute Genomics Platform"/>
            <consortium name="The Broad Institute Genome Sequencing Center for Infectious Disease"/>
            <person name="Wu L."/>
            <person name="Ma J."/>
        </authorList>
    </citation>
    <scope>NUCLEOTIDE SEQUENCE [LARGE SCALE GENOMIC DNA]</scope>
    <source>
        <strain evidence="5">WYCCWR 12678</strain>
    </source>
</reference>
<name>A0ABV9Q059_9BACL</name>
<dbReference type="EMBL" id="JBHSHC010000093">
    <property type="protein sequence ID" value="MFC4767896.1"/>
    <property type="molecule type" value="Genomic_DNA"/>
</dbReference>
<evidence type="ECO:0000313" key="4">
    <source>
        <dbReference type="EMBL" id="MFC4767896.1"/>
    </source>
</evidence>
<gene>
    <name evidence="4" type="ORF">ACFO8Q_11085</name>
</gene>
<dbReference type="SMART" id="SM01208">
    <property type="entry name" value="G5"/>
    <property type="match status" value="1"/>
</dbReference>
<dbReference type="InterPro" id="IPR051933">
    <property type="entry name" value="Resuscitation_pf_RpfB"/>
</dbReference>
<keyword evidence="5" id="KW-1185">Reference proteome</keyword>
<protein>
    <submittedName>
        <fullName evidence="4">Ubiquitin-like domain-containing protein</fullName>
    </submittedName>
</protein>
<evidence type="ECO:0000259" key="3">
    <source>
        <dbReference type="PROSITE" id="PS51109"/>
    </source>
</evidence>
<dbReference type="Pfam" id="PF07501">
    <property type="entry name" value="G5"/>
    <property type="match status" value="1"/>
</dbReference>
<proteinExistence type="predicted"/>
<evidence type="ECO:0000256" key="1">
    <source>
        <dbReference type="ARBA" id="ARBA00022729"/>
    </source>
</evidence>
<dbReference type="SUPFAM" id="SSF50685">
    <property type="entry name" value="Barwin-like endoglucanases"/>
    <property type="match status" value="1"/>
</dbReference>
<dbReference type="Pfam" id="PF06725">
    <property type="entry name" value="3D"/>
    <property type="match status" value="1"/>
</dbReference>
<dbReference type="PROSITE" id="PS51109">
    <property type="entry name" value="G5"/>
    <property type="match status" value="1"/>
</dbReference>
<evidence type="ECO:0000256" key="2">
    <source>
        <dbReference type="SAM" id="SignalP"/>
    </source>
</evidence>
<dbReference type="InterPro" id="IPR010611">
    <property type="entry name" value="3D_dom"/>
</dbReference>
<comment type="caution">
    <text evidence="4">The sequence shown here is derived from an EMBL/GenBank/DDBJ whole genome shotgun (WGS) entry which is preliminary data.</text>
</comment>
<dbReference type="Gene3D" id="2.40.40.10">
    <property type="entry name" value="RlpA-like domain"/>
    <property type="match status" value="1"/>
</dbReference>
<feature type="chain" id="PRO_5045417247" evidence="2">
    <location>
        <begin position="21"/>
        <end position="322"/>
    </location>
</feature>
<accession>A0ABV9Q059</accession>
<dbReference type="PANTHER" id="PTHR39160">
    <property type="entry name" value="CELL WALL-BINDING PROTEIN YOCH"/>
    <property type="match status" value="1"/>
</dbReference>